<evidence type="ECO:0000256" key="1">
    <source>
        <dbReference type="ARBA" id="ARBA00002663"/>
    </source>
</evidence>
<dbReference type="PROSITE" id="PS00648">
    <property type="entry name" value="RIBONUCLEASE_P"/>
    <property type="match status" value="1"/>
</dbReference>
<dbReference type="PANTHER" id="PTHR33992:SF1">
    <property type="entry name" value="RIBONUCLEASE P PROTEIN COMPONENT"/>
    <property type="match status" value="1"/>
</dbReference>
<dbReference type="HAMAP" id="MF_00227">
    <property type="entry name" value="RNase_P"/>
    <property type="match status" value="1"/>
</dbReference>
<comment type="function">
    <text evidence="1 7">RNaseP catalyzes the removal of the 5'-leader sequence from pre-tRNA to produce the mature 5'-terminus. It can also cleave other RNA substrates such as 4.5S RNA. The protein component plays an auxiliary but essential role in vivo by binding to the 5'-leader sequence and broadening the substrate specificity of the ribozyme.</text>
</comment>
<evidence type="ECO:0000256" key="7">
    <source>
        <dbReference type="HAMAP-Rule" id="MF_00227"/>
    </source>
</evidence>
<dbReference type="GO" id="GO:0030677">
    <property type="term" value="C:ribonuclease P complex"/>
    <property type="evidence" value="ECO:0007669"/>
    <property type="project" value="TreeGrafter"/>
</dbReference>
<comment type="catalytic activity">
    <reaction evidence="7">
        <text>Endonucleolytic cleavage of RNA, removing 5'-extranucleotides from tRNA precursor.</text>
        <dbReference type="EC" id="3.1.26.5"/>
    </reaction>
</comment>
<keyword evidence="3 7" id="KW-0540">Nuclease</keyword>
<dbReference type="GO" id="GO:0042781">
    <property type="term" value="F:3'-tRNA processing endoribonuclease activity"/>
    <property type="evidence" value="ECO:0007669"/>
    <property type="project" value="TreeGrafter"/>
</dbReference>
<keyword evidence="2 7" id="KW-0819">tRNA processing</keyword>
<reference evidence="10" key="1">
    <citation type="journal article" date="2018" name="Front. Microbiol.">
        <title>Genome-Based Analysis Reveals the Taxonomy and Diversity of the Family Idiomarinaceae.</title>
        <authorList>
            <person name="Liu Y."/>
            <person name="Lai Q."/>
            <person name="Shao Z."/>
        </authorList>
    </citation>
    <scope>NUCLEOTIDE SEQUENCE [LARGE SCALE GENOMIC DNA]</scope>
    <source>
        <strain evidence="10">SW15</strain>
    </source>
</reference>
<evidence type="ECO:0000256" key="8">
    <source>
        <dbReference type="NCBIfam" id="TIGR00188"/>
    </source>
</evidence>
<comment type="similarity">
    <text evidence="7">Belongs to the RnpA family.</text>
</comment>
<dbReference type="InterPro" id="IPR000100">
    <property type="entry name" value="RNase_P"/>
</dbReference>
<evidence type="ECO:0000256" key="2">
    <source>
        <dbReference type="ARBA" id="ARBA00022694"/>
    </source>
</evidence>
<accession>A0A432XDY6</accession>
<dbReference type="Proteomes" id="UP000286678">
    <property type="component" value="Unassembled WGS sequence"/>
</dbReference>
<dbReference type="NCBIfam" id="TIGR00188">
    <property type="entry name" value="rnpA"/>
    <property type="match status" value="1"/>
</dbReference>
<dbReference type="GO" id="GO:0001682">
    <property type="term" value="P:tRNA 5'-leader removal"/>
    <property type="evidence" value="ECO:0007669"/>
    <property type="project" value="UniProtKB-UniRule"/>
</dbReference>
<dbReference type="InterPro" id="IPR020568">
    <property type="entry name" value="Ribosomal_Su5_D2-typ_SF"/>
</dbReference>
<dbReference type="GO" id="GO:0000049">
    <property type="term" value="F:tRNA binding"/>
    <property type="evidence" value="ECO:0007669"/>
    <property type="project" value="UniProtKB-UniRule"/>
</dbReference>
<dbReference type="SUPFAM" id="SSF54211">
    <property type="entry name" value="Ribosomal protein S5 domain 2-like"/>
    <property type="match status" value="1"/>
</dbReference>
<protein>
    <recommendedName>
        <fullName evidence="7 8">Ribonuclease P protein component</fullName>
        <shortName evidence="7">RNase P protein</shortName>
        <shortName evidence="7">RNaseP protein</shortName>
        <ecNumber evidence="7 8">3.1.26.5</ecNumber>
    </recommendedName>
    <alternativeName>
        <fullName evidence="7">Protein C5</fullName>
    </alternativeName>
</protein>
<comment type="caution">
    <text evidence="9">The sequence shown here is derived from an EMBL/GenBank/DDBJ whole genome shotgun (WGS) entry which is preliminary data.</text>
</comment>
<keyword evidence="10" id="KW-1185">Reference proteome</keyword>
<evidence type="ECO:0000256" key="6">
    <source>
        <dbReference type="ARBA" id="ARBA00022884"/>
    </source>
</evidence>
<dbReference type="Pfam" id="PF00825">
    <property type="entry name" value="Ribonuclease_P"/>
    <property type="match status" value="1"/>
</dbReference>
<keyword evidence="6 7" id="KW-0694">RNA-binding</keyword>
<dbReference type="AlphaFoldDB" id="A0A432XDY6"/>
<name>A0A432XDY6_9GAMM</name>
<dbReference type="GO" id="GO:0004526">
    <property type="term" value="F:ribonuclease P activity"/>
    <property type="evidence" value="ECO:0007669"/>
    <property type="project" value="UniProtKB-UniRule"/>
</dbReference>
<evidence type="ECO:0000256" key="4">
    <source>
        <dbReference type="ARBA" id="ARBA00022759"/>
    </source>
</evidence>
<comment type="subunit">
    <text evidence="7">Consists of a catalytic RNA component (M1 or rnpB) and a protein subunit.</text>
</comment>
<dbReference type="InterPro" id="IPR020539">
    <property type="entry name" value="RNase_P_CS"/>
</dbReference>
<evidence type="ECO:0000313" key="9">
    <source>
        <dbReference type="EMBL" id="RUO46959.1"/>
    </source>
</evidence>
<dbReference type="EC" id="3.1.26.5" evidence="7 8"/>
<dbReference type="OrthoDB" id="9796422at2"/>
<gene>
    <name evidence="7" type="primary">rnpA</name>
    <name evidence="9" type="ORF">CWE21_10175</name>
</gene>
<evidence type="ECO:0000256" key="3">
    <source>
        <dbReference type="ARBA" id="ARBA00022722"/>
    </source>
</evidence>
<keyword evidence="4 7" id="KW-0255">Endonuclease</keyword>
<keyword evidence="5 7" id="KW-0378">Hydrolase</keyword>
<proteinExistence type="inferred from homology"/>
<dbReference type="RefSeq" id="WP_126834336.1">
    <property type="nucleotide sequence ID" value="NZ_JBLXIO010000009.1"/>
</dbReference>
<dbReference type="InterPro" id="IPR014721">
    <property type="entry name" value="Ribsml_uS5_D2-typ_fold_subgr"/>
</dbReference>
<sequence>MKQFSYGRELRLLTPAQFQQVFNNPPVKAVTAELTMLATPNHLSHPRLGVTISKKRAKRAVDRNRIKRKIRENFRLKQHKIPPFDIIVIAKSGIADLDNDALQQRLDYLWRTLSKRCAQYLSAASDSTSGS</sequence>
<dbReference type="EMBL" id="PIPT01000007">
    <property type="protein sequence ID" value="RUO46959.1"/>
    <property type="molecule type" value="Genomic_DNA"/>
</dbReference>
<organism evidence="9 10">
    <name type="scientific">Pseudidiomarina aquimaris</name>
    <dbReference type="NCBI Taxonomy" id="641841"/>
    <lineage>
        <taxon>Bacteria</taxon>
        <taxon>Pseudomonadati</taxon>
        <taxon>Pseudomonadota</taxon>
        <taxon>Gammaproteobacteria</taxon>
        <taxon>Alteromonadales</taxon>
        <taxon>Idiomarinaceae</taxon>
        <taxon>Pseudidiomarina</taxon>
    </lineage>
</organism>
<evidence type="ECO:0000313" key="10">
    <source>
        <dbReference type="Proteomes" id="UP000286678"/>
    </source>
</evidence>
<evidence type="ECO:0000256" key="5">
    <source>
        <dbReference type="ARBA" id="ARBA00022801"/>
    </source>
</evidence>
<dbReference type="PANTHER" id="PTHR33992">
    <property type="entry name" value="RIBONUCLEASE P PROTEIN COMPONENT"/>
    <property type="match status" value="1"/>
</dbReference>
<dbReference type="Gene3D" id="3.30.230.10">
    <property type="match status" value="1"/>
</dbReference>